<evidence type="ECO:0000313" key="6">
    <source>
        <dbReference type="EMBL" id="GFU15132.1"/>
    </source>
</evidence>
<dbReference type="Proteomes" id="UP000887013">
    <property type="component" value="Unassembled WGS sequence"/>
</dbReference>
<keyword evidence="3" id="KW-0677">Repeat</keyword>
<keyword evidence="7" id="KW-1185">Reference proteome</keyword>
<keyword evidence="2" id="KW-0812">Transmembrane</keyword>
<dbReference type="EMBL" id="BMAW01079397">
    <property type="protein sequence ID" value="GFU15132.1"/>
    <property type="molecule type" value="Genomic_DNA"/>
</dbReference>
<dbReference type="PANTHER" id="PTHR12546:SF60">
    <property type="entry name" value="MISFIRE, ISOFORM F"/>
    <property type="match status" value="1"/>
</dbReference>
<dbReference type="InterPro" id="IPR037721">
    <property type="entry name" value="Ferlin"/>
</dbReference>
<keyword evidence="4" id="KW-1133">Transmembrane helix</keyword>
<dbReference type="AlphaFoldDB" id="A0A8X6QEQ3"/>
<evidence type="ECO:0000313" key="7">
    <source>
        <dbReference type="Proteomes" id="UP000887013"/>
    </source>
</evidence>
<evidence type="ECO:0000256" key="2">
    <source>
        <dbReference type="ARBA" id="ARBA00022692"/>
    </source>
</evidence>
<dbReference type="PANTHER" id="PTHR12546">
    <property type="entry name" value="FER-1-LIKE"/>
    <property type="match status" value="1"/>
</dbReference>
<name>A0A8X6QEQ3_NEPPI</name>
<dbReference type="SUPFAM" id="SSF49562">
    <property type="entry name" value="C2 domain (Calcium/lipid-binding domain, CaLB)"/>
    <property type="match status" value="1"/>
</dbReference>
<dbReference type="GO" id="GO:0016020">
    <property type="term" value="C:membrane"/>
    <property type="evidence" value="ECO:0007669"/>
    <property type="project" value="UniProtKB-SubCell"/>
</dbReference>
<comment type="subcellular location">
    <subcellularLocation>
        <location evidence="1">Membrane</location>
    </subcellularLocation>
</comment>
<dbReference type="OrthoDB" id="6433439at2759"/>
<comment type="caution">
    <text evidence="6">The sequence shown here is derived from an EMBL/GenBank/DDBJ whole genome shotgun (WGS) entry which is preliminary data.</text>
</comment>
<proteinExistence type="predicted"/>
<reference evidence="6" key="1">
    <citation type="submission" date="2020-08" db="EMBL/GenBank/DDBJ databases">
        <title>Multicomponent nature underlies the extraordinary mechanical properties of spider dragline silk.</title>
        <authorList>
            <person name="Kono N."/>
            <person name="Nakamura H."/>
            <person name="Mori M."/>
            <person name="Yoshida Y."/>
            <person name="Ohtoshi R."/>
            <person name="Malay A.D."/>
            <person name="Moran D.A.P."/>
            <person name="Tomita M."/>
            <person name="Numata K."/>
            <person name="Arakawa K."/>
        </authorList>
    </citation>
    <scope>NUCLEOTIDE SEQUENCE</scope>
</reference>
<evidence type="ECO:0000256" key="1">
    <source>
        <dbReference type="ARBA" id="ARBA00004370"/>
    </source>
</evidence>
<dbReference type="InterPro" id="IPR035892">
    <property type="entry name" value="C2_domain_sf"/>
</dbReference>
<evidence type="ECO:0000256" key="3">
    <source>
        <dbReference type="ARBA" id="ARBA00022737"/>
    </source>
</evidence>
<keyword evidence="5" id="KW-0472">Membrane</keyword>
<accession>A0A8X6QEQ3</accession>
<organism evidence="6 7">
    <name type="scientific">Nephila pilipes</name>
    <name type="common">Giant wood spider</name>
    <name type="synonym">Nephila maculata</name>
    <dbReference type="NCBI Taxonomy" id="299642"/>
    <lineage>
        <taxon>Eukaryota</taxon>
        <taxon>Metazoa</taxon>
        <taxon>Ecdysozoa</taxon>
        <taxon>Arthropoda</taxon>
        <taxon>Chelicerata</taxon>
        <taxon>Arachnida</taxon>
        <taxon>Araneae</taxon>
        <taxon>Araneomorphae</taxon>
        <taxon>Entelegynae</taxon>
        <taxon>Araneoidea</taxon>
        <taxon>Nephilidae</taxon>
        <taxon>Nephila</taxon>
    </lineage>
</organism>
<gene>
    <name evidence="6" type="primary">Otof</name>
    <name evidence="6" type="ORF">NPIL_275891</name>
</gene>
<sequence>MFQVYPVELENVPEFGGFQEWLHSFELTKGKRTPWSSTSEKVMAIMKVGCIRIYKTPLPHPVMDPTLPITEGQEGLFGGLPKNKPMKVLIRAYMVKALELKPSDVTNTTDAYIVLVLGKQRLSGKEHYISKQLNPVFGR</sequence>
<evidence type="ECO:0000256" key="4">
    <source>
        <dbReference type="ARBA" id="ARBA00022989"/>
    </source>
</evidence>
<evidence type="ECO:0000256" key="5">
    <source>
        <dbReference type="ARBA" id="ARBA00023136"/>
    </source>
</evidence>
<protein>
    <submittedName>
        <fullName evidence="6">Otoferlin</fullName>
    </submittedName>
</protein>
<dbReference type="GO" id="GO:0007009">
    <property type="term" value="P:plasma membrane organization"/>
    <property type="evidence" value="ECO:0007669"/>
    <property type="project" value="TreeGrafter"/>
</dbReference>
<dbReference type="Gene3D" id="2.60.40.150">
    <property type="entry name" value="C2 domain"/>
    <property type="match status" value="1"/>
</dbReference>